<comment type="subcellular location">
    <subcellularLocation>
        <location evidence="1">Membrane</location>
        <topology evidence="1">Multi-pass membrane protein</topology>
    </subcellularLocation>
</comment>
<dbReference type="SUPFAM" id="SSF53448">
    <property type="entry name" value="Nucleotide-diphospho-sugar transferases"/>
    <property type="match status" value="1"/>
</dbReference>
<name>A0A1H8T797_9ACTN</name>
<feature type="transmembrane region" description="Helical" evidence="7">
    <location>
        <begin position="352"/>
        <end position="373"/>
    </location>
</feature>
<keyword evidence="9" id="KW-1185">Reference proteome</keyword>
<dbReference type="GO" id="GO:0016757">
    <property type="term" value="F:glycosyltransferase activity"/>
    <property type="evidence" value="ECO:0007669"/>
    <property type="project" value="UniProtKB-KW"/>
</dbReference>
<evidence type="ECO:0000256" key="1">
    <source>
        <dbReference type="ARBA" id="ARBA00004141"/>
    </source>
</evidence>
<evidence type="ECO:0000256" key="5">
    <source>
        <dbReference type="ARBA" id="ARBA00022989"/>
    </source>
</evidence>
<evidence type="ECO:0000256" key="3">
    <source>
        <dbReference type="ARBA" id="ARBA00022679"/>
    </source>
</evidence>
<keyword evidence="2" id="KW-0328">Glycosyltransferase</keyword>
<evidence type="ECO:0000313" key="9">
    <source>
        <dbReference type="Proteomes" id="UP000182975"/>
    </source>
</evidence>
<evidence type="ECO:0000256" key="4">
    <source>
        <dbReference type="ARBA" id="ARBA00022692"/>
    </source>
</evidence>
<dbReference type="AlphaFoldDB" id="A0A1H8T797"/>
<dbReference type="PANTHER" id="PTHR43867:SF2">
    <property type="entry name" value="CELLULOSE SYNTHASE CATALYTIC SUBUNIT A [UDP-FORMING]"/>
    <property type="match status" value="1"/>
</dbReference>
<dbReference type="Proteomes" id="UP000182975">
    <property type="component" value="Unassembled WGS sequence"/>
</dbReference>
<organism evidence="8 9">
    <name type="scientific">Denitrobacterium detoxificans</name>
    <dbReference type="NCBI Taxonomy" id="79604"/>
    <lineage>
        <taxon>Bacteria</taxon>
        <taxon>Bacillati</taxon>
        <taxon>Actinomycetota</taxon>
        <taxon>Coriobacteriia</taxon>
        <taxon>Eggerthellales</taxon>
        <taxon>Eggerthellaceae</taxon>
        <taxon>Denitrobacterium</taxon>
    </lineage>
</organism>
<dbReference type="RefSeq" id="WP_066662442.1">
    <property type="nucleotide sequence ID" value="NZ_CP011402.1"/>
</dbReference>
<feature type="transmembrane region" description="Helical" evidence="7">
    <location>
        <begin position="6"/>
        <end position="31"/>
    </location>
</feature>
<protein>
    <submittedName>
        <fullName evidence="8">Adsorption protein B</fullName>
    </submittedName>
</protein>
<evidence type="ECO:0000256" key="7">
    <source>
        <dbReference type="SAM" id="Phobius"/>
    </source>
</evidence>
<keyword evidence="5 7" id="KW-1133">Transmembrane helix</keyword>
<dbReference type="OrthoDB" id="7431422at2"/>
<accession>A0A1H8T797</accession>
<feature type="transmembrane region" description="Helical" evidence="7">
    <location>
        <begin position="413"/>
        <end position="432"/>
    </location>
</feature>
<dbReference type="Gene3D" id="3.30.300.160">
    <property type="entry name" value="Type II secretion system, protein E, N-terminal domain"/>
    <property type="match status" value="1"/>
</dbReference>
<dbReference type="InterPro" id="IPR029044">
    <property type="entry name" value="Nucleotide-diphossugar_trans"/>
</dbReference>
<dbReference type="PANTHER" id="PTHR43867">
    <property type="entry name" value="CELLULOSE SYNTHASE CATALYTIC SUBUNIT A [UDP-FORMING]"/>
    <property type="match status" value="1"/>
</dbReference>
<feature type="transmembrane region" description="Helical" evidence="7">
    <location>
        <begin position="385"/>
        <end position="401"/>
    </location>
</feature>
<dbReference type="InterPro" id="IPR050321">
    <property type="entry name" value="Glycosyltr_2/OpgH_subfam"/>
</dbReference>
<gene>
    <name evidence="8" type="ORF">SAMN02910314_01436</name>
</gene>
<reference evidence="9" key="1">
    <citation type="submission" date="2016-10" db="EMBL/GenBank/DDBJ databases">
        <authorList>
            <person name="Varghese N."/>
        </authorList>
    </citation>
    <scope>NUCLEOTIDE SEQUENCE [LARGE SCALE GENOMIC DNA]</scope>
    <source>
        <strain evidence="9">DSM 21843</strain>
    </source>
</reference>
<keyword evidence="4 7" id="KW-0812">Transmembrane</keyword>
<sequence length="703" mass="80538">MDLQTFVVGFGAFTIFVFLFCGIDDAIWDIVSFCSRIYRRKSNNARINFEQMRSTPPKMLAVCIAAWHESNVIEDVIDTFVTNTDYPKSMYHLFVGVYPNDPETIAAVKSASKRFPNVHAIVNCIDGPTTKAQNINHVIRQIKLYEEQNHIRFASLTVHDSEDVIHSYELLATNYLIDKHEALQFPVFPIMEMPTFKNFFRQLTTGTYADEFAEHHFTTLVARRNLGAFVPCAGTGFALSRELIDRFNGEDVLPSDSLTEDYLLSLQLYKKGISLHYVLERLPRVLPNGKIKDDFITTRALFPATFHAAVRQKTRWAYGITMQSISLKDVFFSKGVSFAGRYSFYKDVKSKYINLMPIIGYAASLYCIVSFPLGLPKMFPEDSPFFFLAVLVFLMMFVRQVTRAHSLYRVYGLKSAFFGCFLPPLLPIRLIYGNIINFAATKGAISMRFRVGKNRPQKEKAKKSPRRKVKWAKTDHEFLTSEQLQRYRRKLGDTLIVQGCLTAEEFRDALEEMDRESGEHIGAYLIRKGLITEVQMVQALSHVQHVLFLPDGVVSKLGYRRTLEQFDRERLRKMKILPLMVEGDTVYVAVCDETSDGAIRVFSEENGVNVKRMYAMESQIISALSDERNRDRTLDSIGLYRAGILSYEQAVLVGVYSVFLKKPEREIQEYMGLPAGADAKNAHRYGLRRVHHAQAPQLKQRIR</sequence>
<keyword evidence="3" id="KW-0808">Transferase</keyword>
<evidence type="ECO:0000313" key="8">
    <source>
        <dbReference type="EMBL" id="SEO86910.1"/>
    </source>
</evidence>
<dbReference type="EMBL" id="FOEC01000009">
    <property type="protein sequence ID" value="SEO86910.1"/>
    <property type="molecule type" value="Genomic_DNA"/>
</dbReference>
<dbReference type="GO" id="GO:0016020">
    <property type="term" value="C:membrane"/>
    <property type="evidence" value="ECO:0007669"/>
    <property type="project" value="UniProtKB-SubCell"/>
</dbReference>
<dbReference type="Gene3D" id="3.90.550.10">
    <property type="entry name" value="Spore Coat Polysaccharide Biosynthesis Protein SpsA, Chain A"/>
    <property type="match status" value="1"/>
</dbReference>
<evidence type="ECO:0000256" key="6">
    <source>
        <dbReference type="ARBA" id="ARBA00023136"/>
    </source>
</evidence>
<proteinExistence type="predicted"/>
<dbReference type="InterPro" id="IPR037257">
    <property type="entry name" value="T2SS_E_N_sf"/>
</dbReference>
<dbReference type="SUPFAM" id="SSF160246">
    <property type="entry name" value="EspE N-terminal domain-like"/>
    <property type="match status" value="1"/>
</dbReference>
<dbReference type="Pfam" id="PF13641">
    <property type="entry name" value="Glyco_tranf_2_3"/>
    <property type="match status" value="1"/>
</dbReference>
<keyword evidence="6 7" id="KW-0472">Membrane</keyword>
<evidence type="ECO:0000256" key="2">
    <source>
        <dbReference type="ARBA" id="ARBA00022676"/>
    </source>
</evidence>